<dbReference type="STRING" id="1218493.JF76_10340"/>
<evidence type="ECO:0000313" key="5">
    <source>
        <dbReference type="EMBL" id="KJY55397.1"/>
    </source>
</evidence>
<gene>
    <name evidence="5" type="ORF">JF76_10340</name>
</gene>
<dbReference type="PANTHER" id="PTHR10173:SF59">
    <property type="entry name" value="PEPTIDE METHIONINE SULFOXIDE REDUCTASE MSRA_MSRB"/>
    <property type="match status" value="1"/>
</dbReference>
<dbReference type="FunFam" id="2.170.150.20:FF:000003">
    <property type="entry name" value="Peptide methionine sulfoxide reductase MsrB"/>
    <property type="match status" value="1"/>
</dbReference>
<protein>
    <recommendedName>
        <fullName evidence="1">peptide-methionine (R)-S-oxide reductase</fullName>
        <ecNumber evidence="1">1.8.4.12</ecNumber>
    </recommendedName>
</protein>
<dbReference type="PROSITE" id="PS51790">
    <property type="entry name" value="MSRB"/>
    <property type="match status" value="1"/>
</dbReference>
<dbReference type="PANTHER" id="PTHR10173">
    <property type="entry name" value="METHIONINE SULFOXIDE REDUCTASE"/>
    <property type="match status" value="1"/>
</dbReference>
<accession>A0A0F4L977</accession>
<name>A0A0F4L977_9LACO</name>
<dbReference type="GO" id="GO:0006979">
    <property type="term" value="P:response to oxidative stress"/>
    <property type="evidence" value="ECO:0007669"/>
    <property type="project" value="InterPro"/>
</dbReference>
<dbReference type="Gene3D" id="2.170.150.20">
    <property type="entry name" value="Peptide methionine sulfoxide reductase"/>
    <property type="match status" value="1"/>
</dbReference>
<dbReference type="Pfam" id="PF01641">
    <property type="entry name" value="SelR"/>
    <property type="match status" value="1"/>
</dbReference>
<evidence type="ECO:0000256" key="2">
    <source>
        <dbReference type="ARBA" id="ARBA00023002"/>
    </source>
</evidence>
<comment type="catalytic activity">
    <reaction evidence="3">
        <text>L-methionyl-[protein] + [thioredoxin]-disulfide + H2O = L-methionyl-(R)-S-oxide-[protein] + [thioredoxin]-dithiol</text>
        <dbReference type="Rhea" id="RHEA:24164"/>
        <dbReference type="Rhea" id="RHEA-COMP:10698"/>
        <dbReference type="Rhea" id="RHEA-COMP:10700"/>
        <dbReference type="Rhea" id="RHEA-COMP:12313"/>
        <dbReference type="Rhea" id="RHEA-COMP:12314"/>
        <dbReference type="ChEBI" id="CHEBI:15377"/>
        <dbReference type="ChEBI" id="CHEBI:16044"/>
        <dbReference type="ChEBI" id="CHEBI:29950"/>
        <dbReference type="ChEBI" id="CHEBI:45764"/>
        <dbReference type="ChEBI" id="CHEBI:50058"/>
        <dbReference type="EC" id="1.8.4.12"/>
    </reaction>
</comment>
<evidence type="ECO:0000256" key="1">
    <source>
        <dbReference type="ARBA" id="ARBA00012499"/>
    </source>
</evidence>
<feature type="domain" description="MsrB" evidence="4">
    <location>
        <begin position="6"/>
        <end position="127"/>
    </location>
</feature>
<dbReference type="GO" id="GO:0033743">
    <property type="term" value="F:peptide-methionine (R)-S-oxide reductase activity"/>
    <property type="evidence" value="ECO:0007669"/>
    <property type="project" value="UniProtKB-EC"/>
</dbReference>
<dbReference type="InterPro" id="IPR002579">
    <property type="entry name" value="Met_Sox_Rdtase_MsrB_dom"/>
</dbReference>
<dbReference type="RefSeq" id="WP_045928126.1">
    <property type="nucleotide sequence ID" value="NZ_JBHSZS010000025.1"/>
</dbReference>
<comment type="caution">
    <text evidence="5">The sequence shown here is derived from an EMBL/GenBank/DDBJ whole genome shotgun (WGS) entry which is preliminary data.</text>
</comment>
<sequence length="143" mass="16544">MDQNEKNKRLKQLIPDQYQVTQQAATDYPFKGKYDDFYQKGIYVDIVSGEPLFSSEDKYDAGCGWPSFTRPIKKLVYHRDQSHNMERTEVKSPEGDSHLGHVFDDGPTDKGGLRYCINSSALAFIPYEQLEQKGYGEYKKLFK</sequence>
<dbReference type="SUPFAM" id="SSF51316">
    <property type="entry name" value="Mss4-like"/>
    <property type="match status" value="1"/>
</dbReference>
<dbReference type="OrthoDB" id="4174719at2"/>
<dbReference type="EMBL" id="JXBY01000019">
    <property type="protein sequence ID" value="KJY55397.1"/>
    <property type="molecule type" value="Genomic_DNA"/>
</dbReference>
<dbReference type="EC" id="1.8.4.12" evidence="1"/>
<evidence type="ECO:0000259" key="4">
    <source>
        <dbReference type="PROSITE" id="PS51790"/>
    </source>
</evidence>
<dbReference type="InterPro" id="IPR028427">
    <property type="entry name" value="Met_Sox_Rdtase_MsrB"/>
</dbReference>
<dbReference type="InterPro" id="IPR011057">
    <property type="entry name" value="Mss4-like_sf"/>
</dbReference>
<dbReference type="HOGENOM" id="CLU_031040_8_5_9"/>
<evidence type="ECO:0000313" key="6">
    <source>
        <dbReference type="Proteomes" id="UP000033533"/>
    </source>
</evidence>
<dbReference type="AlphaFoldDB" id="A0A0F4L977"/>
<dbReference type="GO" id="GO:0030091">
    <property type="term" value="P:protein repair"/>
    <property type="evidence" value="ECO:0007669"/>
    <property type="project" value="InterPro"/>
</dbReference>
<organism evidence="5 6">
    <name type="scientific">Lactobacillus kullabergensis</name>
    <dbReference type="NCBI Taxonomy" id="1218493"/>
    <lineage>
        <taxon>Bacteria</taxon>
        <taxon>Bacillati</taxon>
        <taxon>Bacillota</taxon>
        <taxon>Bacilli</taxon>
        <taxon>Lactobacillales</taxon>
        <taxon>Lactobacillaceae</taxon>
        <taxon>Lactobacillus</taxon>
    </lineage>
</organism>
<dbReference type="NCBIfam" id="TIGR00357">
    <property type="entry name" value="peptide-methionine (R)-S-oxide reductase MsrB"/>
    <property type="match status" value="1"/>
</dbReference>
<reference evidence="5 6" key="1">
    <citation type="submission" date="2014-12" db="EMBL/GenBank/DDBJ databases">
        <title>Comparative genomics of the lactic acid bacteria isolated from the honey bee gut.</title>
        <authorList>
            <person name="Ellegaard K.M."/>
            <person name="Tamarit D."/>
            <person name="Javelind E."/>
            <person name="Olofsson T."/>
            <person name="Andersson S.G."/>
            <person name="Vasquez A."/>
        </authorList>
    </citation>
    <scope>NUCLEOTIDE SEQUENCE [LARGE SCALE GENOMIC DNA]</scope>
    <source>
        <strain evidence="5 6">Biut2</strain>
    </source>
</reference>
<keyword evidence="2" id="KW-0560">Oxidoreductase</keyword>
<dbReference type="Proteomes" id="UP000033533">
    <property type="component" value="Unassembled WGS sequence"/>
</dbReference>
<evidence type="ECO:0000256" key="3">
    <source>
        <dbReference type="ARBA" id="ARBA00048488"/>
    </source>
</evidence>
<proteinExistence type="predicted"/>
<dbReference type="GO" id="GO:0005737">
    <property type="term" value="C:cytoplasm"/>
    <property type="evidence" value="ECO:0007669"/>
    <property type="project" value="TreeGrafter"/>
</dbReference>
<dbReference type="PATRIC" id="fig|1218493.3.peg.1086"/>